<sequence length="133" mass="15261">MNQDDRVETGYYVRNMDNFYRGAEDVLIWVGLEPRCVDYGERRSPPVEDISWWHYANSLNGRGFNGPGAFGPCIWARQGVDPAFGIALVGGRGNDESSRSLFMVQLDYKDGILRAAYIYTITSRERFDYFLKL</sequence>
<name>A0A8H3Z774_VENIN</name>
<accession>A0A8H3Z774</accession>
<organism evidence="1 2">
    <name type="scientific">Venturia inaequalis</name>
    <name type="common">Apple scab fungus</name>
    <dbReference type="NCBI Taxonomy" id="5025"/>
    <lineage>
        <taxon>Eukaryota</taxon>
        <taxon>Fungi</taxon>
        <taxon>Dikarya</taxon>
        <taxon>Ascomycota</taxon>
        <taxon>Pezizomycotina</taxon>
        <taxon>Dothideomycetes</taxon>
        <taxon>Pleosporomycetidae</taxon>
        <taxon>Venturiales</taxon>
        <taxon>Venturiaceae</taxon>
        <taxon>Venturia</taxon>
    </lineage>
</organism>
<dbReference type="Proteomes" id="UP000490939">
    <property type="component" value="Unassembled WGS sequence"/>
</dbReference>
<comment type="caution">
    <text evidence="1">The sequence shown here is derived from an EMBL/GenBank/DDBJ whole genome shotgun (WGS) entry which is preliminary data.</text>
</comment>
<proteinExistence type="predicted"/>
<gene>
    <name evidence="1" type="ORF">EG327_003553</name>
</gene>
<evidence type="ECO:0000313" key="2">
    <source>
        <dbReference type="Proteomes" id="UP000490939"/>
    </source>
</evidence>
<dbReference type="EMBL" id="WNWR01000221">
    <property type="protein sequence ID" value="KAE9988029.1"/>
    <property type="molecule type" value="Genomic_DNA"/>
</dbReference>
<keyword evidence="2" id="KW-1185">Reference proteome</keyword>
<dbReference type="AlphaFoldDB" id="A0A8H3Z774"/>
<reference evidence="1 2" key="1">
    <citation type="submission" date="2019-07" db="EMBL/GenBank/DDBJ databases">
        <title>Venturia inaequalis Genome Resource.</title>
        <authorList>
            <person name="Lichtner F.J."/>
        </authorList>
    </citation>
    <scope>NUCLEOTIDE SEQUENCE [LARGE SCALE GENOMIC DNA]</scope>
    <source>
        <strain evidence="1 2">DMI_063113</strain>
    </source>
</reference>
<evidence type="ECO:0000313" key="1">
    <source>
        <dbReference type="EMBL" id="KAE9988029.1"/>
    </source>
</evidence>
<protein>
    <submittedName>
        <fullName evidence="1">Uncharacterized protein</fullName>
    </submittedName>
</protein>